<evidence type="ECO:0000313" key="5">
    <source>
        <dbReference type="Proteomes" id="UP000244336"/>
    </source>
</evidence>
<comment type="similarity">
    <text evidence="1">Belongs to the 'GDSL' lipolytic enzyme family.</text>
</comment>
<dbReference type="PANTHER" id="PTHR22835:SF572">
    <property type="entry name" value="GDSL ESTERASE_LIPASE"/>
    <property type="match status" value="1"/>
</dbReference>
<evidence type="ECO:0000313" key="4">
    <source>
        <dbReference type="EMBL" id="PUZ58657.1"/>
    </source>
</evidence>
<dbReference type="GO" id="GO:0016788">
    <property type="term" value="F:hydrolase activity, acting on ester bonds"/>
    <property type="evidence" value="ECO:0007669"/>
    <property type="project" value="InterPro"/>
</dbReference>
<name>A0A2T7DSU7_9POAL</name>
<protein>
    <recommendedName>
        <fullName evidence="6">GDSL esterase/lipase</fullName>
    </recommendedName>
</protein>
<evidence type="ECO:0008006" key="6">
    <source>
        <dbReference type="Google" id="ProtNLM"/>
    </source>
</evidence>
<dbReference type="OrthoDB" id="672036at2759"/>
<dbReference type="Gramene" id="PUZ58657">
    <property type="protein sequence ID" value="PUZ58657"/>
    <property type="gene ID" value="GQ55_5G526000"/>
</dbReference>
<dbReference type="STRING" id="1504633.A0A2T7DSU7"/>
<dbReference type="Pfam" id="PF00657">
    <property type="entry name" value="Lipase_GDSL"/>
    <property type="match status" value="1"/>
</dbReference>
<dbReference type="Proteomes" id="UP000244336">
    <property type="component" value="Chromosome 5"/>
</dbReference>
<dbReference type="SUPFAM" id="SSF52266">
    <property type="entry name" value="SGNH hydrolase"/>
    <property type="match status" value="1"/>
</dbReference>
<dbReference type="EMBL" id="CM009753">
    <property type="protein sequence ID" value="PUZ58657.1"/>
    <property type="molecule type" value="Genomic_DNA"/>
</dbReference>
<dbReference type="AlphaFoldDB" id="A0A2T7DSU7"/>
<keyword evidence="5" id="KW-1185">Reference proteome</keyword>
<dbReference type="InterPro" id="IPR036514">
    <property type="entry name" value="SGNH_hydro_sf"/>
</dbReference>
<feature type="chain" id="PRO_5015779577" description="GDSL esterase/lipase" evidence="3">
    <location>
        <begin position="24"/>
        <end position="199"/>
    </location>
</feature>
<reference evidence="4 5" key="1">
    <citation type="submission" date="2018-04" db="EMBL/GenBank/DDBJ databases">
        <title>WGS assembly of Panicum hallii var. hallii HAL2.</title>
        <authorList>
            <person name="Lovell J."/>
            <person name="Jenkins J."/>
            <person name="Lowry D."/>
            <person name="Mamidi S."/>
            <person name="Sreedasyam A."/>
            <person name="Weng X."/>
            <person name="Barry K."/>
            <person name="Bonette J."/>
            <person name="Campitelli B."/>
            <person name="Daum C."/>
            <person name="Gordon S."/>
            <person name="Gould B."/>
            <person name="Lipzen A."/>
            <person name="MacQueen A."/>
            <person name="Palacio-Mejia J."/>
            <person name="Plott C."/>
            <person name="Shakirov E."/>
            <person name="Shu S."/>
            <person name="Yoshinaga Y."/>
            <person name="Zane M."/>
            <person name="Rokhsar D."/>
            <person name="Grimwood J."/>
            <person name="Schmutz J."/>
            <person name="Juenger T."/>
        </authorList>
    </citation>
    <scope>NUCLEOTIDE SEQUENCE [LARGE SCALE GENOMIC DNA]</scope>
    <source>
        <strain evidence="5">cv. HAL2</strain>
    </source>
</reference>
<dbReference type="InterPro" id="IPR001087">
    <property type="entry name" value="GDSL"/>
</dbReference>
<evidence type="ECO:0000256" key="3">
    <source>
        <dbReference type="SAM" id="SignalP"/>
    </source>
</evidence>
<gene>
    <name evidence="4" type="ORF">GQ55_5G526000</name>
</gene>
<accession>A0A2T7DSU7</accession>
<dbReference type="Gene3D" id="3.40.50.1110">
    <property type="entry name" value="SGNH hydrolase"/>
    <property type="match status" value="2"/>
</dbReference>
<keyword evidence="2" id="KW-0325">Glycoprotein</keyword>
<evidence type="ECO:0000256" key="1">
    <source>
        <dbReference type="ARBA" id="ARBA00008668"/>
    </source>
</evidence>
<feature type="signal peptide" evidence="3">
    <location>
        <begin position="1"/>
        <end position="23"/>
    </location>
</feature>
<organism evidence="4 5">
    <name type="scientific">Panicum hallii var. hallii</name>
    <dbReference type="NCBI Taxonomy" id="1504633"/>
    <lineage>
        <taxon>Eukaryota</taxon>
        <taxon>Viridiplantae</taxon>
        <taxon>Streptophyta</taxon>
        <taxon>Embryophyta</taxon>
        <taxon>Tracheophyta</taxon>
        <taxon>Spermatophyta</taxon>
        <taxon>Magnoliopsida</taxon>
        <taxon>Liliopsida</taxon>
        <taxon>Poales</taxon>
        <taxon>Poaceae</taxon>
        <taxon>PACMAD clade</taxon>
        <taxon>Panicoideae</taxon>
        <taxon>Panicodae</taxon>
        <taxon>Paniceae</taxon>
        <taxon>Panicinae</taxon>
        <taxon>Panicum</taxon>
        <taxon>Panicum sect. Panicum</taxon>
    </lineage>
</organism>
<dbReference type="PANTHER" id="PTHR22835">
    <property type="entry name" value="ZINC FINGER FYVE DOMAIN CONTAINING PROTEIN"/>
    <property type="match status" value="1"/>
</dbReference>
<keyword evidence="3" id="KW-0732">Signal</keyword>
<evidence type="ECO:0000256" key="2">
    <source>
        <dbReference type="ARBA" id="ARBA00023180"/>
    </source>
</evidence>
<proteinExistence type="inferred from homology"/>
<sequence length="199" mass="21261">MKRIVLYLQIDVLLSSFSYPAQAQYTSIFSFGDSYTDTGNKAIISGPATPDLWITKPPYGMTFFGHPTGRLSDGRRIIDFIGRTLNLLSREHNAQLRRALARLGGRHPGARVAYADLYAPVIGFAGADGALRAAGGGGGGRYSFNLSAACGMPGLGACGDPAAYVNWDGFHLTEAAYRRVADGWLRGFGFVRCAPVGCC</sequence>